<dbReference type="EMBL" id="DWUV01000115">
    <property type="protein sequence ID" value="HJD34103.1"/>
    <property type="molecule type" value="Genomic_DNA"/>
</dbReference>
<dbReference type="SUPFAM" id="SSF109604">
    <property type="entry name" value="HD-domain/PDEase-like"/>
    <property type="match status" value="1"/>
</dbReference>
<evidence type="ECO:0000313" key="2">
    <source>
        <dbReference type="EMBL" id="HJD34103.1"/>
    </source>
</evidence>
<dbReference type="SMART" id="SM00471">
    <property type="entry name" value="HDc"/>
    <property type="match status" value="1"/>
</dbReference>
<dbReference type="Pfam" id="PF01966">
    <property type="entry name" value="HD"/>
    <property type="match status" value="1"/>
</dbReference>
<comment type="caution">
    <text evidence="2">The sequence shown here is derived from an EMBL/GenBank/DDBJ whole genome shotgun (WGS) entry which is preliminary data.</text>
</comment>
<name>A0A9D2R2C6_9FIRM</name>
<evidence type="ECO:0000259" key="1">
    <source>
        <dbReference type="SMART" id="SM00471"/>
    </source>
</evidence>
<dbReference type="InterPro" id="IPR006674">
    <property type="entry name" value="HD_domain"/>
</dbReference>
<evidence type="ECO:0000313" key="3">
    <source>
        <dbReference type="Proteomes" id="UP000823897"/>
    </source>
</evidence>
<dbReference type="CDD" id="cd00077">
    <property type="entry name" value="HDc"/>
    <property type="match status" value="1"/>
</dbReference>
<organism evidence="2 3">
    <name type="scientific">Candidatus Mediterraneibacter tabaqchaliae</name>
    <dbReference type="NCBI Taxonomy" id="2838689"/>
    <lineage>
        <taxon>Bacteria</taxon>
        <taxon>Bacillati</taxon>
        <taxon>Bacillota</taxon>
        <taxon>Clostridia</taxon>
        <taxon>Lachnospirales</taxon>
        <taxon>Lachnospiraceae</taxon>
        <taxon>Mediterraneibacter</taxon>
    </lineage>
</organism>
<feature type="domain" description="HD/PDEase" evidence="1">
    <location>
        <begin position="29"/>
        <end position="149"/>
    </location>
</feature>
<dbReference type="Proteomes" id="UP000823897">
    <property type="component" value="Unassembled WGS sequence"/>
</dbReference>
<dbReference type="AlphaFoldDB" id="A0A9D2R2C6"/>
<dbReference type="NCBIfam" id="TIGR00277">
    <property type="entry name" value="HDIG"/>
    <property type="match status" value="1"/>
</dbReference>
<reference evidence="2" key="2">
    <citation type="submission" date="2021-04" db="EMBL/GenBank/DDBJ databases">
        <authorList>
            <person name="Gilroy R."/>
        </authorList>
    </citation>
    <scope>NUCLEOTIDE SEQUENCE</scope>
    <source>
        <strain evidence="2">ChiGjej3B3-11674</strain>
    </source>
</reference>
<accession>A0A9D2R2C6</accession>
<dbReference type="InterPro" id="IPR006675">
    <property type="entry name" value="HDIG_dom"/>
</dbReference>
<dbReference type="Gene3D" id="1.10.3210.10">
    <property type="entry name" value="Hypothetical protein af1432"/>
    <property type="match status" value="1"/>
</dbReference>
<sequence length="163" mass="18782">MRRVNAIWQHPLYQTYYRRLEELEQGRPFCRHQMSHLLDTARIACIRSLEAGLGLDREVIYAAAILHDIGKSLQYEKQIPHEAAGRRIAAEILGTLPPDAAFSEAETEMILTAIEGHRRLRPDPQPLERLLYESDKASRTCFSCPAEPQCDWSEEKKNKEILI</sequence>
<reference evidence="2" key="1">
    <citation type="journal article" date="2021" name="PeerJ">
        <title>Extensive microbial diversity within the chicken gut microbiome revealed by metagenomics and culture.</title>
        <authorList>
            <person name="Gilroy R."/>
            <person name="Ravi A."/>
            <person name="Getino M."/>
            <person name="Pursley I."/>
            <person name="Horton D.L."/>
            <person name="Alikhan N.F."/>
            <person name="Baker D."/>
            <person name="Gharbi K."/>
            <person name="Hall N."/>
            <person name="Watson M."/>
            <person name="Adriaenssens E.M."/>
            <person name="Foster-Nyarko E."/>
            <person name="Jarju S."/>
            <person name="Secka A."/>
            <person name="Antonio M."/>
            <person name="Oren A."/>
            <person name="Chaudhuri R.R."/>
            <person name="La Ragione R."/>
            <person name="Hildebrand F."/>
            <person name="Pallen M.J."/>
        </authorList>
    </citation>
    <scope>NUCLEOTIDE SEQUENCE</scope>
    <source>
        <strain evidence="2">ChiGjej3B3-11674</strain>
    </source>
</reference>
<gene>
    <name evidence="2" type="ORF">H9911_06150</name>
</gene>
<proteinExistence type="predicted"/>
<dbReference type="InterPro" id="IPR003607">
    <property type="entry name" value="HD/PDEase_dom"/>
</dbReference>
<protein>
    <submittedName>
        <fullName evidence="2">HD domain-containing protein</fullName>
    </submittedName>
</protein>